<sequence length="222" mass="22469">MRTRTVPLGLGLLGVLALTGCTEPAPVDTVAPTATTTATRAPAATPTATAAAATPTAESPTGETAAPAAEAPAAEAPAAEAPAAPAAPVAGGLTPCPELLIAAELADLESEGLRLNPEPATYFDYPIVEEMQQAGLLCRWTGQGDVYVVVGQLALSDEQWPTAREGFLSEGFTVDDASAPGFLNGPDVEDESYPGRGVLHSDGVLYYVSYPGILPSVVPLAG</sequence>
<evidence type="ECO:0000313" key="2">
    <source>
        <dbReference type="EMBL" id="PTL71646.1"/>
    </source>
</evidence>
<dbReference type="Proteomes" id="UP000241085">
    <property type="component" value="Unassembled WGS sequence"/>
</dbReference>
<protein>
    <submittedName>
        <fullName evidence="2">Uncharacterized protein</fullName>
    </submittedName>
</protein>
<dbReference type="RefSeq" id="WP_107573490.1">
    <property type="nucleotide sequence ID" value="NZ_PZPL01000001.1"/>
</dbReference>
<dbReference type="PROSITE" id="PS51257">
    <property type="entry name" value="PROKAR_LIPOPROTEIN"/>
    <property type="match status" value="1"/>
</dbReference>
<gene>
    <name evidence="2" type="ORF">C1I63_01475</name>
</gene>
<dbReference type="AlphaFoldDB" id="A0A2T4UQ53"/>
<name>A0A2T4UQ53_9MICO</name>
<reference evidence="2 3" key="1">
    <citation type="submission" date="2018-03" db="EMBL/GenBank/DDBJ databases">
        <title>Bacteriophage NCPPB3778 and a type I-E CRISPR drive the evolution of the US Biological Select Agent, Rathayibacter toxicus.</title>
        <authorList>
            <person name="Davis E.W.II."/>
            <person name="Tabima J.F."/>
            <person name="Weisberg A.J."/>
            <person name="Dantas Lopes L."/>
            <person name="Wiseman M.S."/>
            <person name="Wiseman M.S."/>
            <person name="Pupko T."/>
            <person name="Belcher M.S."/>
            <person name="Sechler A.J."/>
            <person name="Tancos M.A."/>
            <person name="Schroeder B.K."/>
            <person name="Murray T.D."/>
            <person name="Luster D.G."/>
            <person name="Schneider W.L."/>
            <person name="Rogers E."/>
            <person name="Andreote F.D."/>
            <person name="Grunwald N.J."/>
            <person name="Putnam M.L."/>
            <person name="Chang J.H."/>
        </authorList>
    </citation>
    <scope>NUCLEOTIDE SEQUENCE [LARGE SCALE GENOMIC DNA]</scope>
    <source>
        <strain evidence="2 3">DSM 15933</strain>
    </source>
</reference>
<accession>A0A2T4UQ53</accession>
<comment type="caution">
    <text evidence="2">The sequence shown here is derived from an EMBL/GenBank/DDBJ whole genome shotgun (WGS) entry which is preliminary data.</text>
</comment>
<proteinExistence type="predicted"/>
<keyword evidence="3" id="KW-1185">Reference proteome</keyword>
<evidence type="ECO:0000256" key="1">
    <source>
        <dbReference type="SAM" id="MobiDB-lite"/>
    </source>
</evidence>
<organism evidence="2 3">
    <name type="scientific">Rathayibacter caricis DSM 15933</name>
    <dbReference type="NCBI Taxonomy" id="1328867"/>
    <lineage>
        <taxon>Bacteria</taxon>
        <taxon>Bacillati</taxon>
        <taxon>Actinomycetota</taxon>
        <taxon>Actinomycetes</taxon>
        <taxon>Micrococcales</taxon>
        <taxon>Microbacteriaceae</taxon>
        <taxon>Rathayibacter</taxon>
    </lineage>
</organism>
<feature type="region of interest" description="Disordered" evidence="1">
    <location>
        <begin position="36"/>
        <end position="82"/>
    </location>
</feature>
<evidence type="ECO:0000313" key="3">
    <source>
        <dbReference type="Proteomes" id="UP000241085"/>
    </source>
</evidence>
<dbReference type="EMBL" id="PZPL01000001">
    <property type="protein sequence ID" value="PTL71646.1"/>
    <property type="molecule type" value="Genomic_DNA"/>
</dbReference>